<dbReference type="GO" id="GO:0005576">
    <property type="term" value="C:extracellular region"/>
    <property type="evidence" value="ECO:0007669"/>
    <property type="project" value="InterPro"/>
</dbReference>
<protein>
    <recommendedName>
        <fullName evidence="3">Chemokine interleukin-8-like domain-containing protein</fullName>
    </recommendedName>
</protein>
<sequence>VKTEVITNPDFLCTIMLDFKTKIKQKILLIFSGSVVLNDCCFEFFPNPVNKTHVFLLFVAGYKARFSCYICAYPNASWVEKVIKHLDSDSP</sequence>
<dbReference type="AlphaFoldDB" id="A0A3Q2P6D8"/>
<name>A0A3Q2P6D8_FUNHE</name>
<dbReference type="Proteomes" id="UP000265000">
    <property type="component" value="Unplaced"/>
</dbReference>
<dbReference type="GO" id="GO:0008009">
    <property type="term" value="F:chemokine activity"/>
    <property type="evidence" value="ECO:0007669"/>
    <property type="project" value="InterPro"/>
</dbReference>
<reference evidence="1" key="2">
    <citation type="submission" date="2025-09" db="UniProtKB">
        <authorList>
            <consortium name="Ensembl"/>
        </authorList>
    </citation>
    <scope>IDENTIFICATION</scope>
</reference>
<dbReference type="GO" id="GO:0006955">
    <property type="term" value="P:immune response"/>
    <property type="evidence" value="ECO:0007669"/>
    <property type="project" value="InterPro"/>
</dbReference>
<dbReference type="InterPro" id="IPR036048">
    <property type="entry name" value="Interleukin_8-like_sf"/>
</dbReference>
<dbReference type="Ensembl" id="ENSFHET00000003319.1">
    <property type="protein sequence ID" value="ENSFHEP00000007742.1"/>
    <property type="gene ID" value="ENSFHEG00000008892.1"/>
</dbReference>
<evidence type="ECO:0008006" key="3">
    <source>
        <dbReference type="Google" id="ProtNLM"/>
    </source>
</evidence>
<dbReference type="SUPFAM" id="SSF54117">
    <property type="entry name" value="Interleukin 8-like chemokines"/>
    <property type="match status" value="1"/>
</dbReference>
<proteinExistence type="predicted"/>
<keyword evidence="2" id="KW-1185">Reference proteome</keyword>
<reference evidence="1" key="1">
    <citation type="submission" date="2025-08" db="UniProtKB">
        <authorList>
            <consortium name="Ensembl"/>
        </authorList>
    </citation>
    <scope>IDENTIFICATION</scope>
</reference>
<evidence type="ECO:0000313" key="2">
    <source>
        <dbReference type="Proteomes" id="UP000265000"/>
    </source>
</evidence>
<evidence type="ECO:0000313" key="1">
    <source>
        <dbReference type="Ensembl" id="ENSFHEP00000007742.1"/>
    </source>
</evidence>
<organism evidence="1 2">
    <name type="scientific">Fundulus heteroclitus</name>
    <name type="common">Killifish</name>
    <name type="synonym">Mummichog</name>
    <dbReference type="NCBI Taxonomy" id="8078"/>
    <lineage>
        <taxon>Eukaryota</taxon>
        <taxon>Metazoa</taxon>
        <taxon>Chordata</taxon>
        <taxon>Craniata</taxon>
        <taxon>Vertebrata</taxon>
        <taxon>Euteleostomi</taxon>
        <taxon>Actinopterygii</taxon>
        <taxon>Neopterygii</taxon>
        <taxon>Teleostei</taxon>
        <taxon>Neoteleostei</taxon>
        <taxon>Acanthomorphata</taxon>
        <taxon>Ovalentaria</taxon>
        <taxon>Atherinomorphae</taxon>
        <taxon>Cyprinodontiformes</taxon>
        <taxon>Fundulidae</taxon>
        <taxon>Fundulus</taxon>
    </lineage>
</organism>
<accession>A0A3Q2P6D8</accession>